<dbReference type="EMBL" id="KQ418711">
    <property type="protein sequence ID" value="KOF86206.1"/>
    <property type="molecule type" value="Genomic_DNA"/>
</dbReference>
<protein>
    <submittedName>
        <fullName evidence="2">Uncharacterized protein</fullName>
    </submittedName>
</protein>
<reference evidence="2" key="1">
    <citation type="submission" date="2015-07" db="EMBL/GenBank/DDBJ databases">
        <title>MeaNS - Measles Nucleotide Surveillance Program.</title>
        <authorList>
            <person name="Tran T."/>
            <person name="Druce J."/>
        </authorList>
    </citation>
    <scope>NUCLEOTIDE SEQUENCE</scope>
    <source>
        <strain evidence="2">UCB-OBI-ISO-001</strain>
        <tissue evidence="2">Gonad</tissue>
    </source>
</reference>
<name>A0A0L8HA90_OCTBM</name>
<evidence type="ECO:0000256" key="1">
    <source>
        <dbReference type="SAM" id="SignalP"/>
    </source>
</evidence>
<keyword evidence="1" id="KW-0732">Signal</keyword>
<gene>
    <name evidence="2" type="ORF">OCBIM_22019017mg</name>
</gene>
<accession>A0A0L8HA90</accession>
<evidence type="ECO:0000313" key="2">
    <source>
        <dbReference type="EMBL" id="KOF86206.1"/>
    </source>
</evidence>
<proteinExistence type="predicted"/>
<dbReference type="AlphaFoldDB" id="A0A0L8HA90"/>
<feature type="chain" id="PRO_5012113528" evidence="1">
    <location>
        <begin position="16"/>
        <end position="73"/>
    </location>
</feature>
<sequence length="73" mass="8710">MILHLLLILWQFVTQQKQSNNDFFHLLCGDFDIFFLLLSILHLNSLPNWHHTYIYISFPNVPVFKPMSVLLSH</sequence>
<feature type="signal peptide" evidence="1">
    <location>
        <begin position="1"/>
        <end position="15"/>
    </location>
</feature>
<organism evidence="2">
    <name type="scientific">Octopus bimaculoides</name>
    <name type="common">California two-spotted octopus</name>
    <dbReference type="NCBI Taxonomy" id="37653"/>
    <lineage>
        <taxon>Eukaryota</taxon>
        <taxon>Metazoa</taxon>
        <taxon>Spiralia</taxon>
        <taxon>Lophotrochozoa</taxon>
        <taxon>Mollusca</taxon>
        <taxon>Cephalopoda</taxon>
        <taxon>Coleoidea</taxon>
        <taxon>Octopodiformes</taxon>
        <taxon>Octopoda</taxon>
        <taxon>Incirrata</taxon>
        <taxon>Octopodidae</taxon>
        <taxon>Octopus</taxon>
    </lineage>
</organism>